<dbReference type="PANTHER" id="PTHR47447">
    <property type="entry name" value="OS03G0856100 PROTEIN"/>
    <property type="match status" value="1"/>
</dbReference>
<name>A0AAD8YHQ3_9STRA</name>
<gene>
    <name evidence="3" type="ORF">QTG54_002904</name>
</gene>
<reference evidence="3" key="1">
    <citation type="submission" date="2023-06" db="EMBL/GenBank/DDBJ databases">
        <title>Survivors Of The Sea: Transcriptome response of Skeletonema marinoi to long-term dormancy.</title>
        <authorList>
            <person name="Pinder M.I.M."/>
            <person name="Kourtchenko O."/>
            <person name="Robertson E.K."/>
            <person name="Larsson T."/>
            <person name="Maumus F."/>
            <person name="Osuna-Cruz C.M."/>
            <person name="Vancaester E."/>
            <person name="Stenow R."/>
            <person name="Vandepoele K."/>
            <person name="Ploug H."/>
            <person name="Bruchert V."/>
            <person name="Godhe A."/>
            <person name="Topel M."/>
        </authorList>
    </citation>
    <scope>NUCLEOTIDE SEQUENCE</scope>
    <source>
        <strain evidence="3">R05AC</strain>
    </source>
</reference>
<proteinExistence type="predicted"/>
<evidence type="ECO:0000313" key="3">
    <source>
        <dbReference type="EMBL" id="KAK1746297.1"/>
    </source>
</evidence>
<accession>A0AAD8YHQ3</accession>
<dbReference type="Pfam" id="PF13812">
    <property type="entry name" value="PPR_3"/>
    <property type="match status" value="2"/>
</dbReference>
<dbReference type="Proteomes" id="UP001224775">
    <property type="component" value="Unassembled WGS sequence"/>
</dbReference>
<feature type="repeat" description="PPR" evidence="2">
    <location>
        <begin position="38"/>
        <end position="68"/>
    </location>
</feature>
<sequence>MSRAISLQTTNGRNATSSYMDPSMLHKLEMEESAIVPDVIFCNTLMNAYAKMGDYRAAKAILNSMLGAKGVFTHEGIPKVKPTAVTYNTLADACKVAGELGAALDVPELMISQSEATGDKKLLPDLRTYTTLISTVARKSIDNQETRDIRSGGEKDPDMAFALLNRMKHEGIVPNDQYIITSRFKMKQVRGQLQLMLVEKRGEQIQQSEHANTNKGVGRGVTVHEGCGIGALGSDVHKFDGCSLELSQKETRITKDGLQVQLIDNLSIDSEDTTTEAIFLFKQLMRSLLMQTEKEDMILKVFLVFQEMKNVGMLPDVAMYNSLLRASQSVLRRMEMDGIVPNRGTLKEAVTLAKNARRSEFALSIWATMHKKTSQTVPLKPKVSVEMMGDLMNNYASDLQETSNHEERIVIHREMMNLYQGFTSKLEEFELHDTFDEIACNLTFLLQR</sequence>
<keyword evidence="1" id="KW-0677">Repeat</keyword>
<evidence type="ECO:0000256" key="1">
    <source>
        <dbReference type="ARBA" id="ARBA00022737"/>
    </source>
</evidence>
<dbReference type="PROSITE" id="PS51375">
    <property type="entry name" value="PPR"/>
    <property type="match status" value="1"/>
</dbReference>
<organism evidence="3 4">
    <name type="scientific">Skeletonema marinoi</name>
    <dbReference type="NCBI Taxonomy" id="267567"/>
    <lineage>
        <taxon>Eukaryota</taxon>
        <taxon>Sar</taxon>
        <taxon>Stramenopiles</taxon>
        <taxon>Ochrophyta</taxon>
        <taxon>Bacillariophyta</taxon>
        <taxon>Coscinodiscophyceae</taxon>
        <taxon>Thalassiosirophycidae</taxon>
        <taxon>Thalassiosirales</taxon>
        <taxon>Skeletonemataceae</taxon>
        <taxon>Skeletonema</taxon>
        <taxon>Skeletonema marinoi-dohrnii complex</taxon>
    </lineage>
</organism>
<dbReference type="EMBL" id="JATAAI010000004">
    <property type="protein sequence ID" value="KAK1746297.1"/>
    <property type="molecule type" value="Genomic_DNA"/>
</dbReference>
<dbReference type="NCBIfam" id="TIGR00756">
    <property type="entry name" value="PPR"/>
    <property type="match status" value="1"/>
</dbReference>
<evidence type="ECO:0000313" key="4">
    <source>
        <dbReference type="Proteomes" id="UP001224775"/>
    </source>
</evidence>
<protein>
    <submittedName>
        <fullName evidence="3">Pentatricopeptide repeat-containing protein</fullName>
    </submittedName>
</protein>
<evidence type="ECO:0000256" key="2">
    <source>
        <dbReference type="PROSITE-ProRule" id="PRU00708"/>
    </source>
</evidence>
<dbReference type="Gene3D" id="1.25.40.10">
    <property type="entry name" value="Tetratricopeptide repeat domain"/>
    <property type="match status" value="2"/>
</dbReference>
<dbReference type="AlphaFoldDB" id="A0AAD8YHQ3"/>
<comment type="caution">
    <text evidence="3">The sequence shown here is derived from an EMBL/GenBank/DDBJ whole genome shotgun (WGS) entry which is preliminary data.</text>
</comment>
<dbReference type="InterPro" id="IPR002885">
    <property type="entry name" value="PPR_rpt"/>
</dbReference>
<dbReference type="InterPro" id="IPR011990">
    <property type="entry name" value="TPR-like_helical_dom_sf"/>
</dbReference>
<dbReference type="Pfam" id="PF01535">
    <property type="entry name" value="PPR"/>
    <property type="match status" value="1"/>
</dbReference>
<dbReference type="PANTHER" id="PTHR47447:SF17">
    <property type="entry name" value="OS12G0638900 PROTEIN"/>
    <property type="match status" value="1"/>
</dbReference>
<keyword evidence="4" id="KW-1185">Reference proteome</keyword>